<proteinExistence type="predicted"/>
<protein>
    <submittedName>
        <fullName evidence="1">Uncharacterized protein</fullName>
    </submittedName>
</protein>
<gene>
    <name evidence="1" type="ORF">L2E82_34713</name>
</gene>
<comment type="caution">
    <text evidence="1">The sequence shown here is derived from an EMBL/GenBank/DDBJ whole genome shotgun (WGS) entry which is preliminary data.</text>
</comment>
<reference evidence="1 2" key="2">
    <citation type="journal article" date="2022" name="Mol. Ecol. Resour.">
        <title>The genomes of chicory, endive, great burdock and yacon provide insights into Asteraceae paleo-polyploidization history and plant inulin production.</title>
        <authorList>
            <person name="Fan W."/>
            <person name="Wang S."/>
            <person name="Wang H."/>
            <person name="Wang A."/>
            <person name="Jiang F."/>
            <person name="Liu H."/>
            <person name="Zhao H."/>
            <person name="Xu D."/>
            <person name="Zhang Y."/>
        </authorList>
    </citation>
    <scope>NUCLEOTIDE SEQUENCE [LARGE SCALE GENOMIC DNA]</scope>
    <source>
        <strain evidence="2">cv. Punajuju</strain>
        <tissue evidence="1">Leaves</tissue>
    </source>
</reference>
<evidence type="ECO:0000313" key="2">
    <source>
        <dbReference type="Proteomes" id="UP001055811"/>
    </source>
</evidence>
<name>A0ACB9BMK7_CICIN</name>
<evidence type="ECO:0000313" key="1">
    <source>
        <dbReference type="EMBL" id="KAI3723253.1"/>
    </source>
</evidence>
<keyword evidence="2" id="KW-1185">Reference proteome</keyword>
<sequence length="231" mass="25223">MGTGILTKESDVYSFGVVLFEVLCGRLCVGSNDKAQSFTRLDEMHPSSVHLFSKSAYECLKGDIAKRPLIDVMVTKLETALKYQQGDGRGGNLPPPSGASQSLERQRHRNGNKVYKSGPLFLSSKGIGWTSWKKRWFVLTKTSLVFFRSDPSASSKKGGESNLTLGGIDLNSSGSLVVREDTKLLTLLFPDGRDGRSYTLKADTLEDLHEWKTALEEALSNAPTAGTVMGQ</sequence>
<accession>A0ACB9BMK7</accession>
<reference evidence="2" key="1">
    <citation type="journal article" date="2022" name="Mol. Ecol. Resour.">
        <title>The genomes of chicory, endive, great burdock and yacon provide insights into Asteraceae palaeo-polyploidization history and plant inulin production.</title>
        <authorList>
            <person name="Fan W."/>
            <person name="Wang S."/>
            <person name="Wang H."/>
            <person name="Wang A."/>
            <person name="Jiang F."/>
            <person name="Liu H."/>
            <person name="Zhao H."/>
            <person name="Xu D."/>
            <person name="Zhang Y."/>
        </authorList>
    </citation>
    <scope>NUCLEOTIDE SEQUENCE [LARGE SCALE GENOMIC DNA]</scope>
    <source>
        <strain evidence="2">cv. Punajuju</strain>
    </source>
</reference>
<dbReference type="EMBL" id="CM042014">
    <property type="protein sequence ID" value="KAI3723253.1"/>
    <property type="molecule type" value="Genomic_DNA"/>
</dbReference>
<dbReference type="Proteomes" id="UP001055811">
    <property type="component" value="Linkage Group LG06"/>
</dbReference>
<organism evidence="1 2">
    <name type="scientific">Cichorium intybus</name>
    <name type="common">Chicory</name>
    <dbReference type="NCBI Taxonomy" id="13427"/>
    <lineage>
        <taxon>Eukaryota</taxon>
        <taxon>Viridiplantae</taxon>
        <taxon>Streptophyta</taxon>
        <taxon>Embryophyta</taxon>
        <taxon>Tracheophyta</taxon>
        <taxon>Spermatophyta</taxon>
        <taxon>Magnoliopsida</taxon>
        <taxon>eudicotyledons</taxon>
        <taxon>Gunneridae</taxon>
        <taxon>Pentapetalae</taxon>
        <taxon>asterids</taxon>
        <taxon>campanulids</taxon>
        <taxon>Asterales</taxon>
        <taxon>Asteraceae</taxon>
        <taxon>Cichorioideae</taxon>
        <taxon>Cichorieae</taxon>
        <taxon>Cichoriinae</taxon>
        <taxon>Cichorium</taxon>
    </lineage>
</organism>